<dbReference type="Gene3D" id="2.130.10.10">
    <property type="entry name" value="YVTN repeat-like/Quinoprotein amine dehydrogenase"/>
    <property type="match status" value="1"/>
</dbReference>
<dbReference type="EMBL" id="QOKY01000184">
    <property type="protein sequence ID" value="RMZ54072.1"/>
    <property type="molecule type" value="Genomic_DNA"/>
</dbReference>
<dbReference type="Gene3D" id="3.20.20.100">
    <property type="entry name" value="NADP-dependent oxidoreductase domain"/>
    <property type="match status" value="1"/>
</dbReference>
<reference evidence="5" key="1">
    <citation type="journal article" date="2018" name="Algal Res.">
        <title>Characterization of plant carbon substrate utilization by Auxenochlorella protothecoides.</title>
        <authorList>
            <person name="Vogler B.W."/>
            <person name="Starkenburg S.R."/>
            <person name="Sudasinghe N."/>
            <person name="Schambach J.Y."/>
            <person name="Rollin J.A."/>
            <person name="Pattathil S."/>
            <person name="Barry A.N."/>
        </authorList>
    </citation>
    <scope>NUCLEOTIDE SEQUENCE [LARGE SCALE GENOMIC DNA]</scope>
    <source>
        <strain evidence="5">UTEX 25</strain>
    </source>
</reference>
<dbReference type="InterPro" id="IPR015943">
    <property type="entry name" value="WD40/YVTN_repeat-like_dom_sf"/>
</dbReference>
<dbReference type="Pfam" id="PF08553">
    <property type="entry name" value="VID27"/>
    <property type="match status" value="1"/>
</dbReference>
<feature type="domain" description="Vacuolar import/degradation Vid27 C-terminal" evidence="3">
    <location>
        <begin position="556"/>
        <end position="872"/>
    </location>
</feature>
<evidence type="ECO:0000256" key="1">
    <source>
        <dbReference type="SAM" id="MobiDB-lite"/>
    </source>
</evidence>
<organism evidence="4 5">
    <name type="scientific">Auxenochlorella protothecoides</name>
    <name type="common">Green microalga</name>
    <name type="synonym">Chlorella protothecoides</name>
    <dbReference type="NCBI Taxonomy" id="3075"/>
    <lineage>
        <taxon>Eukaryota</taxon>
        <taxon>Viridiplantae</taxon>
        <taxon>Chlorophyta</taxon>
        <taxon>core chlorophytes</taxon>
        <taxon>Trebouxiophyceae</taxon>
        <taxon>Chlorellales</taxon>
        <taxon>Chlorellaceae</taxon>
        <taxon>Auxenochlorella</taxon>
    </lineage>
</organism>
<dbReference type="Proteomes" id="UP000279271">
    <property type="component" value="Unassembled WGS sequence"/>
</dbReference>
<dbReference type="SUPFAM" id="SSF51430">
    <property type="entry name" value="NAD(P)-linked oxidoreductase"/>
    <property type="match status" value="1"/>
</dbReference>
<dbReference type="InterPro" id="IPR036812">
    <property type="entry name" value="NAD(P)_OxRdtase_dom_sf"/>
</dbReference>
<evidence type="ECO:0000313" key="5">
    <source>
        <dbReference type="Proteomes" id="UP000279271"/>
    </source>
</evidence>
<name>A0A3M7KXK8_AUXPR</name>
<feature type="domain" description="NADP-dependent oxidoreductase" evidence="2">
    <location>
        <begin position="6"/>
        <end position="322"/>
    </location>
</feature>
<evidence type="ECO:0000259" key="3">
    <source>
        <dbReference type="Pfam" id="PF08553"/>
    </source>
</evidence>
<sequence length="879" mass="95465">MLFGSDVSQEDAFAQLDAAHEAGVTCFDSAEMYAVPPSAATCGASERILGAWLAQRPQARQGACVATKVSGPGAMPWLRGGPSALDPENITLAIEGSLQRLGVDCINLLQLHWPDRNVPMFGKVRFDPTGDYPSCAIEDQLAALGEAVAAGKVRHVGLSNETPWGLMRFLGAAGTSLPRVVSLQSAYSLTCRSFDHGLAECCHREGVGFMAYSPLAAGLLTGKYEDDKGGPPSARLNLHRERYSEDGKRYARREPVVAAVRQYAELAREWGLTPAEMALAWVLNNSLVTTAVIGATSLPQLRELIAAAEGRPLDPELLAACDRPAGLTLYKGERNSKGDFQWKEAAGGIHASLYDANEDATGRRPEWHFELEGGPVDLNAVIDDDFVFDLASRRVLFTVDNTIWALHTPAGGVFEALHAKYERALFENKWGLEDTLENRNKIMGTDGLQMIGKETAESLRAWADDMDVDVPTAAELSTPPRERLVGRRDAIHGLVMGAGDRSYLIRDGEINVMRNVLGGMEDAAVKLSFGMPESGGTPGTGRRSTRRSSLGPAAASGGGSLTPSRALLMAAESKMAMLTPLRKSNLIQADIETGRVVSEWSFQKDGVDIPMDDIVGDTKASQLEDRQTFLGLGTNRLVRWDMRDRAGVVQEMGSPIVQYAGGKDYARNTNFTCMATSGDGYVVVGSQDGRVRLYSESTLTQARTSIPSLGYPITDVDVTYDGRWVVATAAHYLMVVMTTYRPPGSEATLCGFTSRMGANSPAPRLLRLRLEDALRTGNKPLQKGRFTWVTERGRQERWVVASCGSYTVRWNLRVVKTANAQTVSGGGLTTVDQYQLLSKEEHVVDSAFMHDNFARSHGESMVVVTDNHVYNINDDEDSS</sequence>
<dbReference type="PANTHER" id="PTHR31913:SF0">
    <property type="entry name" value="VACUOLAR IMPORT AND DEGRADATION PROTEIN 27"/>
    <property type="match status" value="1"/>
</dbReference>
<dbReference type="PANTHER" id="PTHR31913">
    <property type="entry name" value="VACUOLAR IMPORT AND DEGRADATION PROTEIN 27"/>
    <property type="match status" value="1"/>
</dbReference>
<comment type="caution">
    <text evidence="4">The sequence shown here is derived from an EMBL/GenBank/DDBJ whole genome shotgun (WGS) entry which is preliminary data.</text>
</comment>
<dbReference type="GO" id="GO:0005737">
    <property type="term" value="C:cytoplasm"/>
    <property type="evidence" value="ECO:0007669"/>
    <property type="project" value="TreeGrafter"/>
</dbReference>
<accession>A0A3M7KXK8</accession>
<dbReference type="SUPFAM" id="SSF63829">
    <property type="entry name" value="Calcium-dependent phosphotriesterase"/>
    <property type="match status" value="1"/>
</dbReference>
<dbReference type="InterPro" id="IPR040458">
    <property type="entry name" value="Vid27"/>
</dbReference>
<dbReference type="CDD" id="cd19094">
    <property type="entry name" value="AKR_Tas-like"/>
    <property type="match status" value="1"/>
</dbReference>
<proteinExistence type="predicted"/>
<evidence type="ECO:0000259" key="2">
    <source>
        <dbReference type="Pfam" id="PF00248"/>
    </source>
</evidence>
<dbReference type="AlphaFoldDB" id="A0A3M7KXK8"/>
<dbReference type="InterPro" id="IPR013863">
    <property type="entry name" value="VID27_C"/>
</dbReference>
<dbReference type="GO" id="GO:0005634">
    <property type="term" value="C:nucleus"/>
    <property type="evidence" value="ECO:0007669"/>
    <property type="project" value="TreeGrafter"/>
</dbReference>
<gene>
    <name evidence="4" type="ORF">APUTEX25_002649</name>
</gene>
<evidence type="ECO:0008006" key="6">
    <source>
        <dbReference type="Google" id="ProtNLM"/>
    </source>
</evidence>
<evidence type="ECO:0000313" key="4">
    <source>
        <dbReference type="EMBL" id="RMZ54072.1"/>
    </source>
</evidence>
<feature type="region of interest" description="Disordered" evidence="1">
    <location>
        <begin position="529"/>
        <end position="561"/>
    </location>
</feature>
<dbReference type="InterPro" id="IPR023210">
    <property type="entry name" value="NADP_OxRdtase_dom"/>
</dbReference>
<dbReference type="Pfam" id="PF00248">
    <property type="entry name" value="Aldo_ket_red"/>
    <property type="match status" value="1"/>
</dbReference>
<protein>
    <recommendedName>
        <fullName evidence="6">NADP-dependent oxidoreductase domain-containing protein</fullName>
    </recommendedName>
</protein>